<organism evidence="1 2">
    <name type="scientific">Corynebacterium durum F0235</name>
    <dbReference type="NCBI Taxonomy" id="1035195"/>
    <lineage>
        <taxon>Bacteria</taxon>
        <taxon>Bacillati</taxon>
        <taxon>Actinomycetota</taxon>
        <taxon>Actinomycetes</taxon>
        <taxon>Mycobacteriales</taxon>
        <taxon>Corynebacteriaceae</taxon>
        <taxon>Corynebacterium</taxon>
    </lineage>
</organism>
<dbReference type="PATRIC" id="fig|1035195.3.peg.1952"/>
<evidence type="ECO:0000313" key="1">
    <source>
        <dbReference type="EMBL" id="EKX88506.1"/>
    </source>
</evidence>
<comment type="caution">
    <text evidence="1">The sequence shown here is derived from an EMBL/GenBank/DDBJ whole genome shotgun (WGS) entry which is preliminary data.</text>
</comment>
<sequence length="207" mass="22610">MKWKEDYSSDIPSTLSDVVDFLKVAMPIERLKISTIGPEGTSASFVGETLKEAAHPELDIDLLLAADFNSAMTSVLMKHSDFALVPSAYRDATAFHWNSELVLEGCFVHHTPAYGLATKDGKLSEDSVILATMDEVESLFAQLATPEVQARLADVIPAKSTSHAASLVGEGRATVAVCNEIGVYQNNLQWFKVREGVPIVWMLFAHK</sequence>
<reference evidence="1 2" key="1">
    <citation type="submission" date="2012-05" db="EMBL/GenBank/DDBJ databases">
        <authorList>
            <person name="Weinstock G."/>
            <person name="Sodergren E."/>
            <person name="Lobos E.A."/>
            <person name="Fulton L."/>
            <person name="Fulton R."/>
            <person name="Courtney L."/>
            <person name="Fronick C."/>
            <person name="O'Laughlin M."/>
            <person name="Godfrey J."/>
            <person name="Wilson R.M."/>
            <person name="Miner T."/>
            <person name="Farmer C."/>
            <person name="Delehaunty K."/>
            <person name="Cordes M."/>
            <person name="Minx P."/>
            <person name="Tomlinson C."/>
            <person name="Chen J."/>
            <person name="Wollam A."/>
            <person name="Pepin K.H."/>
            <person name="Bhonagiri V."/>
            <person name="Zhang X."/>
            <person name="Suruliraj S."/>
            <person name="Warren W."/>
            <person name="Mitreva M."/>
            <person name="Mardis E.R."/>
            <person name="Wilson R.K."/>
        </authorList>
    </citation>
    <scope>NUCLEOTIDE SEQUENCE [LARGE SCALE GENOMIC DNA]</scope>
    <source>
        <strain evidence="1 2">F0235</strain>
    </source>
</reference>
<dbReference type="OrthoDB" id="3357268at2"/>
<dbReference type="eggNOG" id="COG0077">
    <property type="taxonomic scope" value="Bacteria"/>
</dbReference>
<keyword evidence="2" id="KW-1185">Reference proteome</keyword>
<dbReference type="RefSeq" id="WP_006061601.1">
    <property type="nucleotide sequence ID" value="NZ_KB290820.1"/>
</dbReference>
<gene>
    <name evidence="1" type="ORF">HMPREF9997_02177</name>
</gene>
<evidence type="ECO:0000313" key="2">
    <source>
        <dbReference type="Proteomes" id="UP000010445"/>
    </source>
</evidence>
<dbReference type="Proteomes" id="UP000010445">
    <property type="component" value="Unassembled WGS sequence"/>
</dbReference>
<name>L1MC36_9CORY</name>
<accession>L1MC36</accession>
<evidence type="ECO:0008006" key="3">
    <source>
        <dbReference type="Google" id="ProtNLM"/>
    </source>
</evidence>
<dbReference type="STRING" id="1035195.HMPREF9997_02177"/>
<dbReference type="HOGENOM" id="CLU_109848_0_0_11"/>
<dbReference type="EMBL" id="AMEM01000037">
    <property type="protein sequence ID" value="EKX88506.1"/>
    <property type="molecule type" value="Genomic_DNA"/>
</dbReference>
<protein>
    <recommendedName>
        <fullName evidence="3">LysR substrate-binding domain-containing protein</fullName>
    </recommendedName>
</protein>
<dbReference type="AlphaFoldDB" id="L1MC36"/>
<proteinExistence type="predicted"/>